<proteinExistence type="predicted"/>
<evidence type="ECO:0000256" key="1">
    <source>
        <dbReference type="SAM" id="MobiDB-lite"/>
    </source>
</evidence>
<dbReference type="RefSeq" id="WP_163772030.1">
    <property type="nucleotide sequence ID" value="NZ_JAAGXA010000005.1"/>
</dbReference>
<dbReference type="Proteomes" id="UP000468687">
    <property type="component" value="Unassembled WGS sequence"/>
</dbReference>
<organism evidence="2 3">
    <name type="scientific">Nocardioides zeae</name>
    <dbReference type="NCBI Taxonomy" id="1457234"/>
    <lineage>
        <taxon>Bacteria</taxon>
        <taxon>Bacillati</taxon>
        <taxon>Actinomycetota</taxon>
        <taxon>Actinomycetes</taxon>
        <taxon>Propionibacteriales</taxon>
        <taxon>Nocardioidaceae</taxon>
        <taxon>Nocardioides</taxon>
    </lineage>
</organism>
<dbReference type="EMBL" id="JAAGXA010000005">
    <property type="protein sequence ID" value="NEN78500.1"/>
    <property type="molecule type" value="Genomic_DNA"/>
</dbReference>
<evidence type="ECO:0000313" key="2">
    <source>
        <dbReference type="EMBL" id="NEN78500.1"/>
    </source>
</evidence>
<evidence type="ECO:0000313" key="3">
    <source>
        <dbReference type="Proteomes" id="UP000468687"/>
    </source>
</evidence>
<accession>A0A6P0HJR0</accession>
<reference evidence="2 3" key="1">
    <citation type="journal article" date="2014" name="Int. J. Syst. Evol. Microbiol.">
        <title>Nocardioides zeae sp. nov., isolated from the stem of Zea mays.</title>
        <authorList>
            <person name="Glaeser S.P."/>
            <person name="McInroy J.A."/>
            <person name="Busse H.J."/>
            <person name="Kampfer P."/>
        </authorList>
    </citation>
    <scope>NUCLEOTIDE SEQUENCE [LARGE SCALE GENOMIC DNA]</scope>
    <source>
        <strain evidence="2 3">JCM 30728</strain>
    </source>
</reference>
<dbReference type="AlphaFoldDB" id="A0A6P0HJR0"/>
<feature type="region of interest" description="Disordered" evidence="1">
    <location>
        <begin position="1"/>
        <end position="54"/>
    </location>
</feature>
<comment type="caution">
    <text evidence="2">The sequence shown here is derived from an EMBL/GenBank/DDBJ whole genome shotgun (WGS) entry which is preliminary data.</text>
</comment>
<keyword evidence="3" id="KW-1185">Reference proteome</keyword>
<name>A0A6P0HJR0_9ACTN</name>
<gene>
    <name evidence="2" type="ORF">G3T38_09430</name>
</gene>
<sequence length="54" mass="5792">MTTDPSERRVQADPHDDHDQDAEPPTPDGREPDTSQLDPDSEPASDPDPAPGDA</sequence>
<protein>
    <submittedName>
        <fullName evidence="2">Uncharacterized protein</fullName>
    </submittedName>
</protein>
<feature type="compositionally biased region" description="Basic and acidic residues" evidence="1">
    <location>
        <begin position="1"/>
        <end position="18"/>
    </location>
</feature>